<proteinExistence type="predicted"/>
<evidence type="ECO:0000256" key="1">
    <source>
        <dbReference type="SAM" id="Phobius"/>
    </source>
</evidence>
<protein>
    <submittedName>
        <fullName evidence="2">Uncharacterized protein</fullName>
    </submittedName>
</protein>
<keyword evidence="1" id="KW-0472">Membrane</keyword>
<feature type="transmembrane region" description="Helical" evidence="1">
    <location>
        <begin position="12"/>
        <end position="33"/>
    </location>
</feature>
<name>A0A1L7WII9_9HELO</name>
<gene>
    <name evidence="2" type="ORF">PAC_02452</name>
</gene>
<sequence>MLFGKPERSARFLVPLFIIFISTAFVVYEWGAFLSQPIRHILPLDTENYFSIPTSSGDHGTVDKEVDPKEYRQIYSVSTADRKYFFIDFVDKRSINPNIIPHPFLEDTWVLVAQRHDPEEFSQHPMSFAELSCNAIFQNGTLRCLESPSILPIETKSYVKCEGDLVVLNMNQGPHDARMFYGPEAPHIIYGSNSEFTCFGQWMQDLGPLIDWRNGTFAFPDTDLKNVTEIQRPPPYGALEKNFFLFWDKGGQAYVHYDVSPTRSFAKLELDGSVGEDLAPLAGDETCMAKYMPPIKTGNDSKESIHQATNSLSVTLCKRSDPSCQPNDSNTFIFTIFQHKRYHMFHSVYEPFAMLFEKKSPFKIHGISEKPFWIHGRWKPSDVEEPEMMKERIENGKIRNYNQTEMMYITSMSWKSSGQKYHGYIDDVVFLAFGIEDFQSAGIDVVVGDLLLDIGLC</sequence>
<dbReference type="Proteomes" id="UP000184330">
    <property type="component" value="Unassembled WGS sequence"/>
</dbReference>
<organism evidence="2 3">
    <name type="scientific">Phialocephala subalpina</name>
    <dbReference type="NCBI Taxonomy" id="576137"/>
    <lineage>
        <taxon>Eukaryota</taxon>
        <taxon>Fungi</taxon>
        <taxon>Dikarya</taxon>
        <taxon>Ascomycota</taxon>
        <taxon>Pezizomycotina</taxon>
        <taxon>Leotiomycetes</taxon>
        <taxon>Helotiales</taxon>
        <taxon>Mollisiaceae</taxon>
        <taxon>Phialocephala</taxon>
        <taxon>Phialocephala fortinii species complex</taxon>
    </lineage>
</organism>
<dbReference type="STRING" id="576137.A0A1L7WII9"/>
<keyword evidence="1" id="KW-1133">Transmembrane helix</keyword>
<reference evidence="2 3" key="1">
    <citation type="submission" date="2016-03" db="EMBL/GenBank/DDBJ databases">
        <authorList>
            <person name="Ploux O."/>
        </authorList>
    </citation>
    <scope>NUCLEOTIDE SEQUENCE [LARGE SCALE GENOMIC DNA]</scope>
    <source>
        <strain evidence="2 3">UAMH 11012</strain>
    </source>
</reference>
<dbReference type="EMBL" id="FJOG01000003">
    <property type="protein sequence ID" value="CZR52575.1"/>
    <property type="molecule type" value="Genomic_DNA"/>
</dbReference>
<evidence type="ECO:0000313" key="3">
    <source>
        <dbReference type="Proteomes" id="UP000184330"/>
    </source>
</evidence>
<keyword evidence="1" id="KW-0812">Transmembrane</keyword>
<dbReference type="OrthoDB" id="2522565at2759"/>
<keyword evidence="3" id="KW-1185">Reference proteome</keyword>
<accession>A0A1L7WII9</accession>
<evidence type="ECO:0000313" key="2">
    <source>
        <dbReference type="EMBL" id="CZR52575.1"/>
    </source>
</evidence>
<dbReference type="AlphaFoldDB" id="A0A1L7WII9"/>